<reference evidence="1" key="1">
    <citation type="submission" date="2022-09" db="EMBL/GenBank/DDBJ databases">
        <title>Intensive care unit water sources are persistently colonized with multi-drug resistant bacteria and are the site of extensive horizontal gene transfer of antibiotic resistance genes.</title>
        <authorList>
            <person name="Diorio-Toth L."/>
        </authorList>
    </citation>
    <scope>NUCLEOTIDE SEQUENCE</scope>
    <source>
        <strain evidence="1">GD04153</strain>
    </source>
</reference>
<gene>
    <name evidence="1" type="ORF">N7376_04865</name>
</gene>
<proteinExistence type="predicted"/>
<protein>
    <submittedName>
        <fullName evidence="1">Uncharacterized protein</fullName>
    </submittedName>
</protein>
<dbReference type="Proteomes" id="UP001158087">
    <property type="component" value="Unassembled WGS sequence"/>
</dbReference>
<dbReference type="AlphaFoldDB" id="A0AA42GV18"/>
<accession>A0AA42GV18</accession>
<evidence type="ECO:0000313" key="1">
    <source>
        <dbReference type="EMBL" id="MDH0123315.1"/>
    </source>
</evidence>
<name>A0AA42GV18_9HYPH</name>
<organism evidence="1 2">
    <name type="scientific">Brucella intermedia GD04153</name>
    <dbReference type="NCBI Taxonomy" id="2975438"/>
    <lineage>
        <taxon>Bacteria</taxon>
        <taxon>Pseudomonadati</taxon>
        <taxon>Pseudomonadota</taxon>
        <taxon>Alphaproteobacteria</taxon>
        <taxon>Hyphomicrobiales</taxon>
        <taxon>Brucellaceae</taxon>
        <taxon>Brucella/Ochrobactrum group</taxon>
        <taxon>Brucella</taxon>
    </lineage>
</organism>
<sequence>MARPKSPMSYRPRSYDVLHETIADAIETHLIKNNISAADISKYYPSARAGMIRSVKCGHGSLLGLKQLCAIAEASGLKIRLEVSA</sequence>
<comment type="caution">
    <text evidence="1">The sequence shown here is derived from an EMBL/GenBank/DDBJ whole genome shotgun (WGS) entry which is preliminary data.</text>
</comment>
<dbReference type="EMBL" id="JAODYY010000001">
    <property type="protein sequence ID" value="MDH0123315.1"/>
    <property type="molecule type" value="Genomic_DNA"/>
</dbReference>
<evidence type="ECO:0000313" key="2">
    <source>
        <dbReference type="Proteomes" id="UP001158087"/>
    </source>
</evidence>